<dbReference type="EMBL" id="FLRB01000011">
    <property type="protein sequence ID" value="SBT21102.1"/>
    <property type="molecule type" value="Genomic_DNA"/>
</dbReference>
<evidence type="ECO:0000313" key="4">
    <source>
        <dbReference type="Proteomes" id="UP000092871"/>
    </source>
</evidence>
<keyword evidence="3" id="KW-1185">Reference proteome</keyword>
<dbReference type="RefSeq" id="WP_067030241.1">
    <property type="nucleotide sequence ID" value="NZ_FLRA01000001.1"/>
</dbReference>
<evidence type="ECO:0008006" key="5">
    <source>
        <dbReference type="Google" id="ProtNLM"/>
    </source>
</evidence>
<dbReference type="EMBL" id="FLRA01000001">
    <property type="protein sequence ID" value="SBT16054.1"/>
    <property type="molecule type" value="Genomic_DNA"/>
</dbReference>
<organism evidence="1 4">
    <name type="scientific">Marinomonas gallaica</name>
    <dbReference type="NCBI Taxonomy" id="1806667"/>
    <lineage>
        <taxon>Bacteria</taxon>
        <taxon>Pseudomonadati</taxon>
        <taxon>Pseudomonadota</taxon>
        <taxon>Gammaproteobacteria</taxon>
        <taxon>Oceanospirillales</taxon>
        <taxon>Oceanospirillaceae</taxon>
        <taxon>Marinomonas</taxon>
    </lineage>
</organism>
<reference evidence="1 4" key="1">
    <citation type="submission" date="2016-06" db="EMBL/GenBank/DDBJ databases">
        <authorList>
            <person name="Kjaerup R.B."/>
            <person name="Dalgaard T.S."/>
            <person name="Juul-Madsen H.R."/>
        </authorList>
    </citation>
    <scope>NUCLEOTIDE SEQUENCE [LARGE SCALE GENOMIC DNA]</scope>
    <source>
        <strain evidence="1 4">CECT 5115</strain>
    </source>
</reference>
<dbReference type="PANTHER" id="PTHR33973:SF4">
    <property type="entry name" value="OS07G0153300 PROTEIN"/>
    <property type="match status" value="1"/>
</dbReference>
<sequence length="259" mass="30324">MSDHWASALYTGQVRHRRFSPKTHAFTYTVSMIYVDLDEVDQLLSLTPWWSAKRWRPARFVRSDYFGDAKKPLKQAVLDEVNSRLGLALNGPVRLLTNARYFGYLINPISVYYCFDEQEKLQAMMLEVTNTPWQEKVAYVISCDPKRAVQRTHIDKTMHVSPFHPMDHFYDWRSNVPGKKLAIHMQNKEQHGEQNCVFDATLALRREPINQASLNANLYRYPWMTAKVAWGIYWQALKLFIKRVPVQDHPKHTLGHSSD</sequence>
<reference evidence="2 3" key="2">
    <citation type="submission" date="2016-06" db="EMBL/GenBank/DDBJ databases">
        <authorList>
            <person name="Rodrigo-Torres L."/>
            <person name="Arahal D.R."/>
        </authorList>
    </citation>
    <scope>NUCLEOTIDE SEQUENCE [LARGE SCALE GENOMIC DNA]</scope>
    <source>
        <strain evidence="2 3">CECT 5116</strain>
    </source>
</reference>
<dbReference type="PANTHER" id="PTHR33973">
    <property type="entry name" value="OS07G0153300 PROTEIN"/>
    <property type="match status" value="1"/>
</dbReference>
<evidence type="ECO:0000313" key="1">
    <source>
        <dbReference type="EMBL" id="SBT16054.1"/>
    </source>
</evidence>
<evidence type="ECO:0000313" key="3">
    <source>
        <dbReference type="Proteomes" id="UP000092840"/>
    </source>
</evidence>
<dbReference type="OrthoDB" id="9778801at2"/>
<protein>
    <recommendedName>
        <fullName evidence="5">DUF1365 domain-containing protein</fullName>
    </recommendedName>
</protein>
<gene>
    <name evidence="1" type="ORF">MGA5115_00128</name>
    <name evidence="2" type="ORF">MGA5116_01689</name>
</gene>
<dbReference type="Pfam" id="PF07103">
    <property type="entry name" value="DUF1365"/>
    <property type="match status" value="1"/>
</dbReference>
<dbReference type="Proteomes" id="UP000092840">
    <property type="component" value="Unassembled WGS sequence"/>
</dbReference>
<proteinExistence type="predicted"/>
<name>A0A1C3JLK0_9GAMM</name>
<dbReference type="Proteomes" id="UP000092871">
    <property type="component" value="Unassembled WGS sequence"/>
</dbReference>
<dbReference type="InterPro" id="IPR010775">
    <property type="entry name" value="DUF1365"/>
</dbReference>
<accession>A0A1C3JLK0</accession>
<evidence type="ECO:0000313" key="2">
    <source>
        <dbReference type="EMBL" id="SBT21102.1"/>
    </source>
</evidence>
<dbReference type="AlphaFoldDB" id="A0A1C3JLK0"/>